<name>A0A9W8DGB4_9FUNG</name>
<dbReference type="PANTHER" id="PTHR45527:SF1">
    <property type="entry name" value="FATTY ACID SYNTHASE"/>
    <property type="match status" value="1"/>
</dbReference>
<sequence length="119" mass="13118">MGCWTTDGEVQILGRKDFQVKLRGFRIELGEIESTCQVFPVVANAVALVKDKCLAVYVSPSNVKVEALKEHITAKLPHYMVPEVVVSMEALPLTSIGKVDRRALQALALPRQPDLDDSD</sequence>
<dbReference type="GO" id="GO:0044550">
    <property type="term" value="P:secondary metabolite biosynthetic process"/>
    <property type="evidence" value="ECO:0007669"/>
    <property type="project" value="TreeGrafter"/>
</dbReference>
<organism evidence="2 3">
    <name type="scientific">Tieghemiomyces parasiticus</name>
    <dbReference type="NCBI Taxonomy" id="78921"/>
    <lineage>
        <taxon>Eukaryota</taxon>
        <taxon>Fungi</taxon>
        <taxon>Fungi incertae sedis</taxon>
        <taxon>Zoopagomycota</taxon>
        <taxon>Kickxellomycotina</taxon>
        <taxon>Dimargaritomycetes</taxon>
        <taxon>Dimargaritales</taxon>
        <taxon>Dimargaritaceae</taxon>
        <taxon>Tieghemiomyces</taxon>
    </lineage>
</organism>
<evidence type="ECO:0000313" key="3">
    <source>
        <dbReference type="Proteomes" id="UP001150569"/>
    </source>
</evidence>
<gene>
    <name evidence="2" type="ORF">IWQ60_012599</name>
</gene>
<dbReference type="Proteomes" id="UP001150569">
    <property type="component" value="Unassembled WGS sequence"/>
</dbReference>
<dbReference type="Pfam" id="PF13193">
    <property type="entry name" value="AMP-binding_C"/>
    <property type="match status" value="1"/>
</dbReference>
<keyword evidence="3" id="KW-1185">Reference proteome</keyword>
<dbReference type="InterPro" id="IPR045851">
    <property type="entry name" value="AMP-bd_C_sf"/>
</dbReference>
<accession>A0A9W8DGB4</accession>
<evidence type="ECO:0000313" key="2">
    <source>
        <dbReference type="EMBL" id="KAJ1903286.1"/>
    </source>
</evidence>
<dbReference type="GO" id="GO:0031177">
    <property type="term" value="F:phosphopantetheine binding"/>
    <property type="evidence" value="ECO:0007669"/>
    <property type="project" value="TreeGrafter"/>
</dbReference>
<reference evidence="2" key="1">
    <citation type="submission" date="2022-07" db="EMBL/GenBank/DDBJ databases">
        <title>Phylogenomic reconstructions and comparative analyses of Kickxellomycotina fungi.</title>
        <authorList>
            <person name="Reynolds N.K."/>
            <person name="Stajich J.E."/>
            <person name="Barry K."/>
            <person name="Grigoriev I.V."/>
            <person name="Crous P."/>
            <person name="Smith M.E."/>
        </authorList>
    </citation>
    <scope>NUCLEOTIDE SEQUENCE</scope>
    <source>
        <strain evidence="2">RSA 861</strain>
    </source>
</reference>
<protein>
    <recommendedName>
        <fullName evidence="1">AMP-binding enzyme C-terminal domain-containing protein</fullName>
    </recommendedName>
</protein>
<proteinExistence type="predicted"/>
<dbReference type="SUPFAM" id="SSF56801">
    <property type="entry name" value="Acetyl-CoA synthetase-like"/>
    <property type="match status" value="1"/>
</dbReference>
<evidence type="ECO:0000259" key="1">
    <source>
        <dbReference type="Pfam" id="PF13193"/>
    </source>
</evidence>
<dbReference type="AlphaFoldDB" id="A0A9W8DGB4"/>
<dbReference type="InterPro" id="IPR025110">
    <property type="entry name" value="AMP-bd_C"/>
</dbReference>
<dbReference type="GO" id="GO:0005737">
    <property type="term" value="C:cytoplasm"/>
    <property type="evidence" value="ECO:0007669"/>
    <property type="project" value="TreeGrafter"/>
</dbReference>
<dbReference type="GO" id="GO:0043041">
    <property type="term" value="P:amino acid activation for nonribosomal peptide biosynthetic process"/>
    <property type="evidence" value="ECO:0007669"/>
    <property type="project" value="TreeGrafter"/>
</dbReference>
<feature type="non-terminal residue" evidence="2">
    <location>
        <position position="119"/>
    </location>
</feature>
<dbReference type="EMBL" id="JANBPT010002214">
    <property type="protein sequence ID" value="KAJ1903286.1"/>
    <property type="molecule type" value="Genomic_DNA"/>
</dbReference>
<dbReference type="Gene3D" id="3.30.300.30">
    <property type="match status" value="1"/>
</dbReference>
<feature type="domain" description="AMP-binding enzyme C-terminal" evidence="1">
    <location>
        <begin position="31"/>
        <end position="98"/>
    </location>
</feature>
<dbReference type="OrthoDB" id="2141940at2759"/>
<comment type="caution">
    <text evidence="2">The sequence shown here is derived from an EMBL/GenBank/DDBJ whole genome shotgun (WGS) entry which is preliminary data.</text>
</comment>
<dbReference type="PANTHER" id="PTHR45527">
    <property type="entry name" value="NONRIBOSOMAL PEPTIDE SYNTHETASE"/>
    <property type="match status" value="1"/>
</dbReference>